<name>A0A5B7K3S5_PORTR</name>
<evidence type="ECO:0000313" key="1">
    <source>
        <dbReference type="EMBL" id="MPD01187.1"/>
    </source>
</evidence>
<organism evidence="1 2">
    <name type="scientific">Portunus trituberculatus</name>
    <name type="common">Swimming crab</name>
    <name type="synonym">Neptunus trituberculatus</name>
    <dbReference type="NCBI Taxonomy" id="210409"/>
    <lineage>
        <taxon>Eukaryota</taxon>
        <taxon>Metazoa</taxon>
        <taxon>Ecdysozoa</taxon>
        <taxon>Arthropoda</taxon>
        <taxon>Crustacea</taxon>
        <taxon>Multicrustacea</taxon>
        <taxon>Malacostraca</taxon>
        <taxon>Eumalacostraca</taxon>
        <taxon>Eucarida</taxon>
        <taxon>Decapoda</taxon>
        <taxon>Pleocyemata</taxon>
        <taxon>Brachyura</taxon>
        <taxon>Eubrachyura</taxon>
        <taxon>Portunoidea</taxon>
        <taxon>Portunidae</taxon>
        <taxon>Portuninae</taxon>
        <taxon>Portunus</taxon>
    </lineage>
</organism>
<protein>
    <submittedName>
        <fullName evidence="1">Uncharacterized protein</fullName>
    </submittedName>
</protein>
<accession>A0A5B7K3S5</accession>
<proteinExistence type="predicted"/>
<keyword evidence="2" id="KW-1185">Reference proteome</keyword>
<dbReference type="Proteomes" id="UP000324222">
    <property type="component" value="Unassembled WGS sequence"/>
</dbReference>
<dbReference type="AlphaFoldDB" id="A0A5B7K3S5"/>
<reference evidence="1 2" key="1">
    <citation type="submission" date="2019-05" db="EMBL/GenBank/DDBJ databases">
        <title>Another draft genome of Portunus trituberculatus and its Hox gene families provides insights of decapod evolution.</title>
        <authorList>
            <person name="Jeong J.-H."/>
            <person name="Song I."/>
            <person name="Kim S."/>
            <person name="Choi T."/>
            <person name="Kim D."/>
            <person name="Ryu S."/>
            <person name="Kim W."/>
        </authorList>
    </citation>
    <scope>NUCLEOTIDE SEQUENCE [LARGE SCALE GENOMIC DNA]</scope>
    <source>
        <tissue evidence="1">Muscle</tissue>
    </source>
</reference>
<dbReference type="EMBL" id="VSRR010126096">
    <property type="protein sequence ID" value="MPD01187.1"/>
    <property type="molecule type" value="Genomic_DNA"/>
</dbReference>
<gene>
    <name evidence="1" type="ORF">E2C01_096705</name>
</gene>
<evidence type="ECO:0000313" key="2">
    <source>
        <dbReference type="Proteomes" id="UP000324222"/>
    </source>
</evidence>
<comment type="caution">
    <text evidence="1">The sequence shown here is derived from an EMBL/GenBank/DDBJ whole genome shotgun (WGS) entry which is preliminary data.</text>
</comment>
<sequence length="39" mass="4320">MTIGVFKSASPVNLLSPISTIFTIWWFNTASETYVGVLK</sequence>